<feature type="binding site" evidence="7">
    <location>
        <position position="95"/>
    </location>
    <ligand>
        <name>Zn(2+)</name>
        <dbReference type="ChEBI" id="CHEBI:29105"/>
        <label>1</label>
    </ligand>
</feature>
<feature type="binding site" evidence="7">
    <location>
        <position position="130"/>
    </location>
    <ligand>
        <name>Zn(2+)</name>
        <dbReference type="ChEBI" id="CHEBI:29105"/>
        <label>2</label>
    </ligand>
</feature>
<comment type="cofactor">
    <cofactor evidence="7">
        <name>Zn(2+)</name>
        <dbReference type="ChEBI" id="CHEBI:29105"/>
    </cofactor>
    <text evidence="7">Binds 2 Zn(2+) ions per subunit.</text>
</comment>
<dbReference type="NCBIfam" id="NF006771">
    <property type="entry name" value="PRK09290.1-5"/>
    <property type="match status" value="1"/>
</dbReference>
<evidence type="ECO:0000256" key="4">
    <source>
        <dbReference type="ARBA" id="ARBA00022723"/>
    </source>
</evidence>
<evidence type="ECO:0000313" key="9">
    <source>
        <dbReference type="EMBL" id="KYD13138.1"/>
    </source>
</evidence>
<dbReference type="CDD" id="cd03884">
    <property type="entry name" value="M20_bAS"/>
    <property type="match status" value="1"/>
</dbReference>
<keyword evidence="6" id="KW-0464">Manganese</keyword>
<dbReference type="NCBIfam" id="TIGR01879">
    <property type="entry name" value="hydantase"/>
    <property type="match status" value="1"/>
</dbReference>
<protein>
    <submittedName>
        <fullName evidence="9">N-carbamoyl-L-amino acid hydrolase</fullName>
        <ecNumber evidence="9">3.5.1.87</ecNumber>
    </submittedName>
</protein>
<dbReference type="PATRIC" id="fig|81408.3.peg.3866"/>
<dbReference type="GO" id="GO:0050538">
    <property type="term" value="F:N-carbamoyl-L-amino-acid hydrolase activity"/>
    <property type="evidence" value="ECO:0007669"/>
    <property type="project" value="UniProtKB-EC"/>
</dbReference>
<dbReference type="NCBIfam" id="NF006775">
    <property type="entry name" value="PRK09290.2-5"/>
    <property type="match status" value="1"/>
</dbReference>
<feature type="binding site" evidence="7">
    <location>
        <position position="194"/>
    </location>
    <ligand>
        <name>Zn(2+)</name>
        <dbReference type="ChEBI" id="CHEBI:29105"/>
        <label>1</label>
    </ligand>
</feature>
<dbReference type="PIRSF" id="PIRSF001235">
    <property type="entry name" value="Amidase_carbamoylase"/>
    <property type="match status" value="1"/>
</dbReference>
<accession>A0A150LLA5</accession>
<comment type="similarity">
    <text evidence="2">Belongs to the peptidase M20 family.</text>
</comment>
<proteinExistence type="inferred from homology"/>
<evidence type="ECO:0000256" key="8">
    <source>
        <dbReference type="PIRSR" id="PIRSR001235-2"/>
    </source>
</evidence>
<dbReference type="EMBL" id="LQYS01000052">
    <property type="protein sequence ID" value="KYD13138.1"/>
    <property type="molecule type" value="Genomic_DNA"/>
</dbReference>
<dbReference type="InterPro" id="IPR002933">
    <property type="entry name" value="Peptidase_M20"/>
</dbReference>
<dbReference type="PANTHER" id="PTHR32494">
    <property type="entry name" value="ALLANTOATE DEIMINASE-RELATED"/>
    <property type="match status" value="1"/>
</dbReference>
<keyword evidence="7" id="KW-0862">Zinc</keyword>
<evidence type="ECO:0000256" key="1">
    <source>
        <dbReference type="ARBA" id="ARBA00001936"/>
    </source>
</evidence>
<keyword evidence="5 9" id="KW-0378">Hydrolase</keyword>
<evidence type="ECO:0000256" key="3">
    <source>
        <dbReference type="ARBA" id="ARBA00011738"/>
    </source>
</evidence>
<comment type="subunit">
    <text evidence="3">Homodimer.</text>
</comment>
<evidence type="ECO:0000256" key="7">
    <source>
        <dbReference type="PIRSR" id="PIRSR001235-1"/>
    </source>
</evidence>
<dbReference type="InterPro" id="IPR010158">
    <property type="entry name" value="Amidase_Cbmase"/>
</dbReference>
<dbReference type="PANTHER" id="PTHR32494:SF19">
    <property type="entry name" value="ALLANTOATE DEIMINASE-RELATED"/>
    <property type="match status" value="1"/>
</dbReference>
<dbReference type="Gene3D" id="3.40.630.10">
    <property type="entry name" value="Zn peptidases"/>
    <property type="match status" value="1"/>
</dbReference>
<dbReference type="Gene3D" id="3.30.70.360">
    <property type="match status" value="1"/>
</dbReference>
<dbReference type="STRING" id="81408.B4119_1677"/>
<feature type="binding site" evidence="8">
    <location>
        <position position="219"/>
    </location>
    <ligand>
        <name>allantoate</name>
        <dbReference type="ChEBI" id="CHEBI:17536"/>
    </ligand>
</feature>
<reference evidence="9 10" key="1">
    <citation type="submission" date="2016-01" db="EMBL/GenBank/DDBJ databases">
        <title>Draft Genome Sequences of Seven Thermophilic Sporeformers Isolated from Foods.</title>
        <authorList>
            <person name="Berendsen E.M."/>
            <person name="Wells-Bennik M.H."/>
            <person name="Krawcyk A.O."/>
            <person name="De Jong A."/>
            <person name="Holsappel S."/>
            <person name="Eijlander R.T."/>
            <person name="Kuipers O.P."/>
        </authorList>
    </citation>
    <scope>NUCLEOTIDE SEQUENCE [LARGE SCALE GENOMIC DNA]</scope>
    <source>
        <strain evidence="9 10">B4119</strain>
    </source>
</reference>
<dbReference type="GO" id="GO:0016813">
    <property type="term" value="F:hydrolase activity, acting on carbon-nitrogen (but not peptide) bonds, in linear amidines"/>
    <property type="evidence" value="ECO:0007669"/>
    <property type="project" value="InterPro"/>
</dbReference>
<evidence type="ECO:0000256" key="6">
    <source>
        <dbReference type="ARBA" id="ARBA00023211"/>
    </source>
</evidence>
<dbReference type="SUPFAM" id="SSF53187">
    <property type="entry name" value="Zn-dependent exopeptidases"/>
    <property type="match status" value="1"/>
</dbReference>
<dbReference type="Proteomes" id="UP000075455">
    <property type="component" value="Unassembled WGS sequence"/>
</dbReference>
<dbReference type="GO" id="GO:0046872">
    <property type="term" value="F:metal ion binding"/>
    <property type="evidence" value="ECO:0007669"/>
    <property type="project" value="UniProtKB-KW"/>
</dbReference>
<dbReference type="Pfam" id="PF01546">
    <property type="entry name" value="Peptidase_M20"/>
    <property type="match status" value="1"/>
</dbReference>
<feature type="binding site" evidence="8">
    <location>
        <position position="291"/>
    </location>
    <ligand>
        <name>allantoate</name>
        <dbReference type="ChEBI" id="CHEBI:17536"/>
    </ligand>
</feature>
<dbReference type="EC" id="3.5.1.87" evidence="9"/>
<dbReference type="AlphaFoldDB" id="A0A150LLA5"/>
<dbReference type="SUPFAM" id="SSF55031">
    <property type="entry name" value="Bacterial exopeptidase dimerisation domain"/>
    <property type="match status" value="1"/>
</dbReference>
<evidence type="ECO:0000256" key="5">
    <source>
        <dbReference type="ARBA" id="ARBA00022801"/>
    </source>
</evidence>
<evidence type="ECO:0000313" key="10">
    <source>
        <dbReference type="Proteomes" id="UP000075455"/>
    </source>
</evidence>
<organism evidence="9 10">
    <name type="scientific">Saccharococcus caldoxylosilyticus</name>
    <dbReference type="NCBI Taxonomy" id="81408"/>
    <lineage>
        <taxon>Bacteria</taxon>
        <taxon>Bacillati</taxon>
        <taxon>Bacillota</taxon>
        <taxon>Bacilli</taxon>
        <taxon>Bacillales</taxon>
        <taxon>Anoxybacillaceae</taxon>
        <taxon>Saccharococcus</taxon>
    </lineage>
</organism>
<dbReference type="InterPro" id="IPR036264">
    <property type="entry name" value="Bact_exopeptidase_dim_dom"/>
</dbReference>
<feature type="binding site" evidence="7">
    <location>
        <position position="84"/>
    </location>
    <ligand>
        <name>Zn(2+)</name>
        <dbReference type="ChEBI" id="CHEBI:29105"/>
        <label>1</label>
    </ligand>
</feature>
<name>A0A150LLA5_9BACL</name>
<feature type="binding site" evidence="8">
    <location>
        <position position="278"/>
    </location>
    <ligand>
        <name>allantoate</name>
        <dbReference type="ChEBI" id="CHEBI:17536"/>
    </ligand>
</feature>
<sequence>MQALYQKVNADRIVRRIEELAKCSMTKKGVTRLSFSRESEMANELVAQWMREAGMTVRRDGLNNIIGRYEGKWPDAPVLLIGSHLDSIIEAGKYDGVLGVIAAIEVIHTLYENGMRPNNPIEVIGFCDEEGVRFHTTLLGSRAIAGNLQEEELFAKDANGVTLAEAMKEIGLDPFQYHTAARHPKTILGYLELHIEQGPILEQMNQACGVVSGIAGQSRYKFRVEGLVGHAGTVPLLLRKDALAGTAEMILAIEQIALQYENLMATVGKLSVFPGVSNVIPGLVEGTLDVRSIDDGTRRTALNRVIEECKGIAKQRGLVCEFTKVMESPAVLCSSRFIDVISSVLEERKMKSVRLVSGAGHDAMALASITDIGMIFVRCKNGLSHHPDEFVAAEDIKIGTSVLLDVALKLTS</sequence>
<feature type="binding site" evidence="7">
    <location>
        <position position="385"/>
    </location>
    <ligand>
        <name>Zn(2+)</name>
        <dbReference type="ChEBI" id="CHEBI:29105"/>
        <label>2</label>
    </ligand>
</feature>
<gene>
    <name evidence="9" type="ORF">B4119_1677</name>
</gene>
<dbReference type="RefSeq" id="WP_061579576.1">
    <property type="nucleotide sequence ID" value="NZ_LQYS01000052.1"/>
</dbReference>
<feature type="binding site" evidence="7">
    <location>
        <position position="95"/>
    </location>
    <ligand>
        <name>Zn(2+)</name>
        <dbReference type="ChEBI" id="CHEBI:29105"/>
        <label>2</label>
    </ligand>
</feature>
<evidence type="ECO:0000256" key="2">
    <source>
        <dbReference type="ARBA" id="ARBA00006153"/>
    </source>
</evidence>
<keyword evidence="4 7" id="KW-0479">Metal-binding</keyword>
<comment type="caution">
    <text evidence="9">The sequence shown here is derived from an EMBL/GenBank/DDBJ whole genome shotgun (WGS) entry which is preliminary data.</text>
</comment>
<comment type="cofactor">
    <cofactor evidence="1">
        <name>Mn(2+)</name>
        <dbReference type="ChEBI" id="CHEBI:29035"/>
    </cofactor>
</comment>